<dbReference type="RefSeq" id="WP_320509913.1">
    <property type="nucleotide sequence ID" value="NZ_JAXCLW010000006.1"/>
</dbReference>
<organism evidence="1 2">
    <name type="scientific">Dongia soli</name>
    <dbReference type="NCBI Taxonomy" id="600628"/>
    <lineage>
        <taxon>Bacteria</taxon>
        <taxon>Pseudomonadati</taxon>
        <taxon>Pseudomonadota</taxon>
        <taxon>Alphaproteobacteria</taxon>
        <taxon>Rhodospirillales</taxon>
        <taxon>Dongiaceae</taxon>
        <taxon>Dongia</taxon>
    </lineage>
</organism>
<sequence>MSEGKTTTDHDVIRSWVEERKGRPSRLAATADKQGGGLLRIDFGEPEEGLEEISWDDFFRTFDKNRLNFLYQEKTADGKLSRFHKFIDK</sequence>
<keyword evidence="2" id="KW-1185">Reference proteome</keyword>
<proteinExistence type="predicted"/>
<evidence type="ECO:0000313" key="2">
    <source>
        <dbReference type="Proteomes" id="UP001279642"/>
    </source>
</evidence>
<dbReference type="EMBL" id="JAXCLW010000006">
    <property type="protein sequence ID" value="MDY0884840.1"/>
    <property type="molecule type" value="Genomic_DNA"/>
</dbReference>
<name>A0ABU5EH74_9PROT</name>
<accession>A0ABU5EH74</accession>
<evidence type="ECO:0008006" key="3">
    <source>
        <dbReference type="Google" id="ProtNLM"/>
    </source>
</evidence>
<dbReference type="Proteomes" id="UP001279642">
    <property type="component" value="Unassembled WGS sequence"/>
</dbReference>
<comment type="caution">
    <text evidence="1">The sequence shown here is derived from an EMBL/GenBank/DDBJ whole genome shotgun (WGS) entry which is preliminary data.</text>
</comment>
<protein>
    <recommendedName>
        <fullName evidence="3">1,4-alpha-glucan branching enzyme</fullName>
    </recommendedName>
</protein>
<gene>
    <name evidence="1" type="ORF">SMD27_18495</name>
</gene>
<evidence type="ECO:0000313" key="1">
    <source>
        <dbReference type="EMBL" id="MDY0884840.1"/>
    </source>
</evidence>
<reference evidence="1 2" key="1">
    <citation type="journal article" date="2016" name="Antonie Van Leeuwenhoek">
        <title>Dongia soli sp. nov., isolated from soil from Dokdo, Korea.</title>
        <authorList>
            <person name="Kim D.U."/>
            <person name="Lee H."/>
            <person name="Kim H."/>
            <person name="Kim S.G."/>
            <person name="Ka J.O."/>
        </authorList>
    </citation>
    <scope>NUCLEOTIDE SEQUENCE [LARGE SCALE GENOMIC DNA]</scope>
    <source>
        <strain evidence="1 2">D78</strain>
    </source>
</reference>